<reference evidence="2 3" key="1">
    <citation type="submission" date="2019-06" db="EMBL/GenBank/DDBJ databases">
        <title>Emergence of pandrug resistant Empedobacter falsenii in China.</title>
        <authorList>
            <person name="Dong N."/>
            <person name="Chen S."/>
            <person name="Zhang R."/>
        </authorList>
    </citation>
    <scope>NUCLEOTIDE SEQUENCE [LARGE SCALE GENOMIC DNA]</scope>
    <source>
        <strain evidence="2 3">1681-1</strain>
    </source>
</reference>
<dbReference type="EMBL" id="CP040908">
    <property type="protein sequence ID" value="QLL58336.1"/>
    <property type="molecule type" value="Genomic_DNA"/>
</dbReference>
<dbReference type="GeneID" id="78401727"/>
<name>A0A7H9DUF7_9FLAO</name>
<dbReference type="GO" id="GO:0003677">
    <property type="term" value="F:DNA binding"/>
    <property type="evidence" value="ECO:0007669"/>
    <property type="project" value="InterPro"/>
</dbReference>
<dbReference type="SUPFAM" id="SSF46689">
    <property type="entry name" value="Homeodomain-like"/>
    <property type="match status" value="1"/>
</dbReference>
<evidence type="ECO:0000313" key="3">
    <source>
        <dbReference type="Proteomes" id="UP000510643"/>
    </source>
</evidence>
<dbReference type="AlphaFoldDB" id="A0A7H9DUF7"/>
<keyword evidence="3" id="KW-1185">Reference proteome</keyword>
<dbReference type="InterPro" id="IPR006120">
    <property type="entry name" value="Resolvase_HTH_dom"/>
</dbReference>
<evidence type="ECO:0000259" key="1">
    <source>
        <dbReference type="Pfam" id="PF02796"/>
    </source>
</evidence>
<organism evidence="2 3">
    <name type="scientific">Empedobacter falsenii</name>
    <dbReference type="NCBI Taxonomy" id="343874"/>
    <lineage>
        <taxon>Bacteria</taxon>
        <taxon>Pseudomonadati</taxon>
        <taxon>Bacteroidota</taxon>
        <taxon>Flavobacteriia</taxon>
        <taxon>Flavobacteriales</taxon>
        <taxon>Weeksellaceae</taxon>
        <taxon>Empedobacter</taxon>
    </lineage>
</organism>
<dbReference type="InterPro" id="IPR009057">
    <property type="entry name" value="Homeodomain-like_sf"/>
</dbReference>
<sequence>MNYKDFHIGNLIELLVAERGIDLPRICNFLKCNETEVLEMYQSKSINTDNLLRWSKLLQYDFFRLYTQHLILFSPKNYDSTKSDELSTVPQFRKNIYTKEIINFILERIEKGKMTKTQVIEEYKIPKTTLYKWINKYQK</sequence>
<accession>A0A7H9DUF7</accession>
<gene>
    <name evidence="2" type="ORF">FH779_09670</name>
</gene>
<dbReference type="KEGG" id="efal:FH779_09670"/>
<dbReference type="RefSeq" id="WP_180904512.1">
    <property type="nucleotide sequence ID" value="NZ_CP040908.1"/>
</dbReference>
<dbReference type="Proteomes" id="UP000510643">
    <property type="component" value="Chromosome"/>
</dbReference>
<dbReference type="GO" id="GO:0000150">
    <property type="term" value="F:DNA strand exchange activity"/>
    <property type="evidence" value="ECO:0007669"/>
    <property type="project" value="InterPro"/>
</dbReference>
<protein>
    <submittedName>
        <fullName evidence="2">Helix-turn-helix domain-containing protein</fullName>
    </submittedName>
</protein>
<dbReference type="Pfam" id="PF02796">
    <property type="entry name" value="HTH_7"/>
    <property type="match status" value="1"/>
</dbReference>
<evidence type="ECO:0000313" key="2">
    <source>
        <dbReference type="EMBL" id="QLL58336.1"/>
    </source>
</evidence>
<proteinExistence type="predicted"/>
<feature type="domain" description="Resolvase HTH" evidence="1">
    <location>
        <begin position="93"/>
        <end position="135"/>
    </location>
</feature>
<dbReference type="Gene3D" id="1.10.10.60">
    <property type="entry name" value="Homeodomain-like"/>
    <property type="match status" value="1"/>
</dbReference>